<keyword evidence="3 7" id="KW-0812">Transmembrane</keyword>
<feature type="transmembrane region" description="Helical" evidence="7">
    <location>
        <begin position="518"/>
        <end position="539"/>
    </location>
</feature>
<keyword evidence="4 7" id="KW-1133">Transmembrane helix</keyword>
<dbReference type="InterPro" id="IPR049453">
    <property type="entry name" value="Memb_transporter_dom"/>
</dbReference>
<sequence length="725" mass="77241">MSPLRHHLQAFLRVEPGRPAYGAGVRAALAVGGPMAVAALLHLPAATWVGMAALFVALVDRGGPYWDRALTMGAMTLLGSVVGLAAALHLPAWAAVLATLFWVTACGFARSYGDTPGLMGVVLANYFVVSLALPAKDVADALLRSGLFLVGGAWAMFLALMLWPLVPYRPARLAIARCYDALADHAEEVGRWPLEGRASAAAGVLPEAPWQARMRQLIEQARTVLASTRMGRAGESGRGEQLLVLVEGADSMMVTLIALTEMLEVAPAVPRYHALRAEVQRALAELAADLRRVRFALEKGTEVSAQPVWSAERVKRALAALGTAGDVPEPVRAGYQYVHTLLDRLRDYSHATVEVAARLEGRAPVPDALALPARRVEAAPRQALLEPLRENLNVRSVIFRHALRLGVAAALATALVGALGLNHGYWVIITVTVVLQPYAGITFQRSLQRIAGTLLGAALAAGLVAVVRDPAIILLAIGVLFAVAMSIQPLSLSAFQVLLTPALVLLAELQSGDWELAGVRIVNTLLGGLIALTGMRLLWPSPEHLRLPEQVAFALRADREYLMAVAAAHSDAEPAVREARRKIGLALLAAEASFQRLLSEWTGPAKDLEPVMALLVYARRFTSAVTTLAASRADPESPRELSEVVRFAGGVLDELAAAMEQQRRPAPMPATVPAGGADALSRAHVERLVRQLTVLHHAAERVPPLRLKEGVRAGRASSPGAAGPR</sequence>
<gene>
    <name evidence="9" type="ORF">MVI01_14570</name>
    <name evidence="10" type="ORF">SAMN04488504_101274</name>
</gene>
<feature type="transmembrane region" description="Helical" evidence="7">
    <location>
        <begin position="35"/>
        <end position="57"/>
    </location>
</feature>
<comment type="similarity">
    <text evidence="6">Belongs to the YccS/YhfK family.</text>
</comment>
<evidence type="ECO:0000313" key="11">
    <source>
        <dbReference type="Proteomes" id="UP000198717"/>
    </source>
</evidence>
<comment type="subcellular location">
    <subcellularLocation>
        <location evidence="1">Cell membrane</location>
        <topology evidence="1">Multi-pass membrane protein</topology>
    </subcellularLocation>
</comment>
<dbReference type="AlphaFoldDB" id="A0A511H853"/>
<evidence type="ECO:0000259" key="8">
    <source>
        <dbReference type="Pfam" id="PF13515"/>
    </source>
</evidence>
<accession>A0A511H853</accession>
<protein>
    <submittedName>
        <fullName evidence="10">Uncharacterized membrane protein YccC</fullName>
    </submittedName>
</protein>
<feature type="domain" description="Integral membrane bound transporter" evidence="8">
    <location>
        <begin position="36"/>
        <end position="157"/>
    </location>
</feature>
<evidence type="ECO:0000313" key="9">
    <source>
        <dbReference type="EMBL" id="GEL69673.1"/>
    </source>
</evidence>
<name>A0A511H853_9BACT</name>
<evidence type="ECO:0000256" key="3">
    <source>
        <dbReference type="ARBA" id="ARBA00022692"/>
    </source>
</evidence>
<feature type="domain" description="Integral membrane bound transporter" evidence="8">
    <location>
        <begin position="411"/>
        <end position="532"/>
    </location>
</feature>
<reference evidence="10 11" key="1">
    <citation type="submission" date="2016-10" db="EMBL/GenBank/DDBJ databases">
        <authorList>
            <person name="Varghese N."/>
            <person name="Submissions S."/>
        </authorList>
    </citation>
    <scope>NUCLEOTIDE SEQUENCE [LARGE SCALE GENOMIC DNA]</scope>
    <source>
        <strain evidence="10 11">DSM 2260</strain>
    </source>
</reference>
<keyword evidence="2" id="KW-1003">Cell membrane</keyword>
<reference evidence="9 12" key="2">
    <citation type="submission" date="2019-07" db="EMBL/GenBank/DDBJ databases">
        <title>Whole genome shotgun sequence of Myxococcus virescens NBRC 100334.</title>
        <authorList>
            <person name="Hosoyama A."/>
            <person name="Uohara A."/>
            <person name="Ohji S."/>
            <person name="Ichikawa N."/>
        </authorList>
    </citation>
    <scope>NUCLEOTIDE SEQUENCE [LARGE SCALE GENOMIC DNA]</scope>
    <source>
        <strain evidence="9 12">NBRC 100334</strain>
    </source>
</reference>
<evidence type="ECO:0000256" key="4">
    <source>
        <dbReference type="ARBA" id="ARBA00022989"/>
    </source>
</evidence>
<feature type="transmembrane region" description="Helical" evidence="7">
    <location>
        <begin position="141"/>
        <end position="163"/>
    </location>
</feature>
<dbReference type="PANTHER" id="PTHR30509:SF9">
    <property type="entry name" value="MULTIDRUG RESISTANCE PROTEIN MDTO"/>
    <property type="match status" value="1"/>
</dbReference>
<feature type="transmembrane region" description="Helical" evidence="7">
    <location>
        <begin position="473"/>
        <end position="506"/>
    </location>
</feature>
<dbReference type="RefSeq" id="WP_090484557.1">
    <property type="nucleotide sequence ID" value="NZ_BJVY01000005.1"/>
</dbReference>
<dbReference type="Pfam" id="PF13515">
    <property type="entry name" value="FUSC_2"/>
    <property type="match status" value="2"/>
</dbReference>
<dbReference type="PANTHER" id="PTHR30509">
    <property type="entry name" value="P-HYDROXYBENZOIC ACID EFFLUX PUMP SUBUNIT-RELATED"/>
    <property type="match status" value="1"/>
</dbReference>
<evidence type="ECO:0000256" key="7">
    <source>
        <dbReference type="SAM" id="Phobius"/>
    </source>
</evidence>
<evidence type="ECO:0000256" key="6">
    <source>
        <dbReference type="ARBA" id="ARBA00043993"/>
    </source>
</evidence>
<evidence type="ECO:0000313" key="12">
    <source>
        <dbReference type="Proteomes" id="UP000321224"/>
    </source>
</evidence>
<dbReference type="EMBL" id="FNAJ01000001">
    <property type="protein sequence ID" value="SDD28880.1"/>
    <property type="molecule type" value="Genomic_DNA"/>
</dbReference>
<proteinExistence type="inferred from homology"/>
<dbReference type="EMBL" id="BJVY01000005">
    <property type="protein sequence ID" value="GEL69673.1"/>
    <property type="molecule type" value="Genomic_DNA"/>
</dbReference>
<feature type="transmembrane region" description="Helical" evidence="7">
    <location>
        <begin position="116"/>
        <end position="135"/>
    </location>
</feature>
<dbReference type="Proteomes" id="UP000321224">
    <property type="component" value="Unassembled WGS sequence"/>
</dbReference>
<comment type="caution">
    <text evidence="9">The sequence shown here is derived from an EMBL/GenBank/DDBJ whole genome shotgun (WGS) entry which is preliminary data.</text>
</comment>
<organism evidence="9 12">
    <name type="scientific">Myxococcus virescens</name>
    <dbReference type="NCBI Taxonomy" id="83456"/>
    <lineage>
        <taxon>Bacteria</taxon>
        <taxon>Pseudomonadati</taxon>
        <taxon>Myxococcota</taxon>
        <taxon>Myxococcia</taxon>
        <taxon>Myxococcales</taxon>
        <taxon>Cystobacterineae</taxon>
        <taxon>Myxococcaceae</taxon>
        <taxon>Myxococcus</taxon>
    </lineage>
</organism>
<dbReference type="Proteomes" id="UP000198717">
    <property type="component" value="Unassembled WGS sequence"/>
</dbReference>
<feature type="transmembrane region" description="Helical" evidence="7">
    <location>
        <begin position="450"/>
        <end position="467"/>
    </location>
</feature>
<keyword evidence="5 7" id="KW-0472">Membrane</keyword>
<feature type="transmembrane region" description="Helical" evidence="7">
    <location>
        <begin position="402"/>
        <end position="419"/>
    </location>
</feature>
<evidence type="ECO:0000256" key="1">
    <source>
        <dbReference type="ARBA" id="ARBA00004651"/>
    </source>
</evidence>
<evidence type="ECO:0000256" key="2">
    <source>
        <dbReference type="ARBA" id="ARBA00022475"/>
    </source>
</evidence>
<evidence type="ECO:0000313" key="10">
    <source>
        <dbReference type="EMBL" id="SDD28880.1"/>
    </source>
</evidence>
<evidence type="ECO:0000256" key="5">
    <source>
        <dbReference type="ARBA" id="ARBA00023136"/>
    </source>
</evidence>
<dbReference type="GO" id="GO:0005886">
    <property type="term" value="C:plasma membrane"/>
    <property type="evidence" value="ECO:0007669"/>
    <property type="project" value="UniProtKB-SubCell"/>
</dbReference>
<keyword evidence="11" id="KW-1185">Reference proteome</keyword>